<dbReference type="GeneID" id="104776823"/>
<dbReference type="InterPro" id="IPR022003">
    <property type="entry name" value="RST"/>
</dbReference>
<dbReference type="PROSITE" id="PS51879">
    <property type="entry name" value="RST"/>
    <property type="match status" value="1"/>
</dbReference>
<dbReference type="Pfam" id="PF12174">
    <property type="entry name" value="RST"/>
    <property type="match status" value="1"/>
</dbReference>
<dbReference type="PANTHER" id="PTHR15138">
    <property type="entry name" value="TRANSCRIPTION INITIATION FACTOR TFIID SUBUNIT 4"/>
    <property type="match status" value="1"/>
</dbReference>
<evidence type="ECO:0000256" key="2">
    <source>
        <dbReference type="ARBA" id="ARBA00006178"/>
    </source>
</evidence>
<feature type="compositionally biased region" description="Polar residues" evidence="6">
    <location>
        <begin position="579"/>
        <end position="601"/>
    </location>
</feature>
<feature type="region of interest" description="Disordered" evidence="6">
    <location>
        <begin position="579"/>
        <end position="617"/>
    </location>
</feature>
<dbReference type="Gene3D" id="1.10.20.10">
    <property type="entry name" value="Histone, subunit A"/>
    <property type="match status" value="1"/>
</dbReference>
<accession>A0ABM0YDA8</accession>
<name>A0ABM0YDA8_CAMSA</name>
<evidence type="ECO:0000313" key="8">
    <source>
        <dbReference type="Proteomes" id="UP000694864"/>
    </source>
</evidence>
<feature type="domain" description="RST" evidence="7">
    <location>
        <begin position="57"/>
        <end position="127"/>
    </location>
</feature>
<dbReference type="InterPro" id="IPR007900">
    <property type="entry name" value="TAF4_C"/>
</dbReference>
<evidence type="ECO:0000256" key="6">
    <source>
        <dbReference type="SAM" id="MobiDB-lite"/>
    </source>
</evidence>
<feature type="region of interest" description="Disordered" evidence="6">
    <location>
        <begin position="514"/>
        <end position="535"/>
    </location>
</feature>
<sequence>MDLSIVKLLEEDEKDNFQHSEDEMNMFQEALIRDIEGIHRPQCMKLPNMSSQHARGVEHGLTPARVSDLLRILTDLNKDRKSHFQNLYCKLKRKEITTDRLIRHLKVAVGDQMIRSVIRKLHQLQPGNMGIKVPGRRNHDKVSKPAEISAQESAPSEVQVNKLPSTISGTLSSSATVQGLNKHPEQYMQLHSSSFHMDTNSGSLNSYPGTNFSSPGSLPRARLPDFQHIENNQNVVPASVEAPTKSKIDMTKVPKFERPTSVNSPSTVQDGSVSNFQNDSSLPLYSAPWQESVTKDQTVGPSSSVVHVKQKSIDQSFDQAQKPHSLVKQCVTNVPLEQNNAIPNNSNDDLEKQSSKMVFSTSTASASSVYPPMTTHLGSSTMLYLPPPSGTIPTAANVMKTPDMPSVGQNKPLEALDSSMPLSRKKQKLCGTSSDRSIEKYQLQPGNMGIKVPGRPNHGSVSKSAEISAQDSDPHVVQVNQLPSTTSGTLNSSVTFQTLNKHPEQYAQLPSSSFHMDTNSGSLNSYPRTNVNSPGSLPRARLPDFQHMANNQNVVPASVEGGTKSTINMTAALKFERQTSVNGPSRVQDGPISNFQNNSSMPLDFTPRQESATKDQTVGPFSSVVHMKQNSSDQSFDQAQKPLTLVKQGVTNVPLEQKKAISISSNDDMEKQSSMMVLSTSTTSASSVSPSMTTHLGSSTMVYHPASSGTIHTAANVRKTPVMPSVGQKKPLKALGSSMPPSRKKQKLCGTSSDRSIENFNDVTAVSGINLQEEEKQLLDSGPKKNSRVAKEFRGVVHEEEAKTILQKIPLQRKLTEIMAKSGLKHIDHDVERCLSLCVEERMRGLLSNIIRISKQRTDAEKCRHQTFITSDIRKEINEMNRKVKEEWEKKHGGEEKAKNEDNDFEKEDNHSRQVKAKKEADERRAKAANVAVHAAFGEDDMFSKWKVMAEARRNKSSTRPGRNSKKLSGEIGGTKSGKNQGLTEVRSISVKDVIAVLEKEPQMARSTLLYRLYNRICSDV</sequence>
<reference evidence="8" key="1">
    <citation type="journal article" date="2014" name="Nat. Commun.">
        <title>The emerging biofuel crop Camelina sativa retains a highly undifferentiated hexaploid genome structure.</title>
        <authorList>
            <person name="Kagale S."/>
            <person name="Koh C."/>
            <person name="Nixon J."/>
            <person name="Bollina V."/>
            <person name="Clarke W.E."/>
            <person name="Tuteja R."/>
            <person name="Spillane C."/>
            <person name="Robinson S.J."/>
            <person name="Links M.G."/>
            <person name="Clarke C."/>
            <person name="Higgins E.E."/>
            <person name="Huebert T."/>
            <person name="Sharpe A.G."/>
            <person name="Parkin I.A."/>
        </authorList>
    </citation>
    <scope>NUCLEOTIDE SEQUENCE [LARGE SCALE GENOMIC DNA]</scope>
    <source>
        <strain evidence="8">cv. DH55</strain>
    </source>
</reference>
<evidence type="ECO:0000256" key="1">
    <source>
        <dbReference type="ARBA" id="ARBA00004123"/>
    </source>
</evidence>
<keyword evidence="3" id="KW-0805">Transcription regulation</keyword>
<dbReference type="Proteomes" id="UP000694864">
    <property type="component" value="Chromosome 3"/>
</dbReference>
<comment type="similarity">
    <text evidence="2">Belongs to the TAF4 family.</text>
</comment>
<proteinExistence type="inferred from homology"/>
<dbReference type="CDD" id="cd08045">
    <property type="entry name" value="HFD_TAF4"/>
    <property type="match status" value="1"/>
</dbReference>
<comment type="subcellular location">
    <subcellularLocation>
        <location evidence="1">Nucleus</location>
    </subcellularLocation>
</comment>
<evidence type="ECO:0000256" key="4">
    <source>
        <dbReference type="ARBA" id="ARBA00023163"/>
    </source>
</evidence>
<evidence type="ECO:0000256" key="5">
    <source>
        <dbReference type="ARBA" id="ARBA00023242"/>
    </source>
</evidence>
<keyword evidence="5" id="KW-0539">Nucleus</keyword>
<reference evidence="9" key="2">
    <citation type="submission" date="2025-08" db="UniProtKB">
        <authorList>
            <consortium name="RefSeq"/>
        </authorList>
    </citation>
    <scope>IDENTIFICATION</scope>
    <source>
        <tissue evidence="9">Leaf</tissue>
    </source>
</reference>
<feature type="compositionally biased region" description="Polar residues" evidence="6">
    <location>
        <begin position="608"/>
        <end position="617"/>
    </location>
</feature>
<evidence type="ECO:0000256" key="3">
    <source>
        <dbReference type="ARBA" id="ARBA00023015"/>
    </source>
</evidence>
<dbReference type="PANTHER" id="PTHR15138:SF25">
    <property type="entry name" value="TRANSCRIPTION INITIATION FACTOR TFIID SUBUNIT 4"/>
    <property type="match status" value="1"/>
</dbReference>
<dbReference type="Pfam" id="PF05236">
    <property type="entry name" value="TAF4"/>
    <property type="match status" value="1"/>
</dbReference>
<feature type="region of interest" description="Disordered" evidence="6">
    <location>
        <begin position="722"/>
        <end position="754"/>
    </location>
</feature>
<evidence type="ECO:0000259" key="7">
    <source>
        <dbReference type="PROSITE" id="PS51879"/>
    </source>
</evidence>
<feature type="compositionally biased region" description="Polar residues" evidence="6">
    <location>
        <begin position="260"/>
        <end position="275"/>
    </location>
</feature>
<feature type="region of interest" description="Disordered" evidence="6">
    <location>
        <begin position="256"/>
        <end position="275"/>
    </location>
</feature>
<protein>
    <submittedName>
        <fullName evidence="9">Transcription initiation factor TFIID subunit 4-like isoform X1</fullName>
    </submittedName>
</protein>
<dbReference type="InterPro" id="IPR009072">
    <property type="entry name" value="Histone-fold"/>
</dbReference>
<feature type="region of interest" description="Disordered" evidence="6">
    <location>
        <begin position="953"/>
        <end position="979"/>
    </location>
</feature>
<keyword evidence="4" id="KW-0804">Transcription</keyword>
<organism evidence="8 9">
    <name type="scientific">Camelina sativa</name>
    <name type="common">False flax</name>
    <name type="synonym">Myagrum sativum</name>
    <dbReference type="NCBI Taxonomy" id="90675"/>
    <lineage>
        <taxon>Eukaryota</taxon>
        <taxon>Viridiplantae</taxon>
        <taxon>Streptophyta</taxon>
        <taxon>Embryophyta</taxon>
        <taxon>Tracheophyta</taxon>
        <taxon>Spermatophyta</taxon>
        <taxon>Magnoliopsida</taxon>
        <taxon>eudicotyledons</taxon>
        <taxon>Gunneridae</taxon>
        <taxon>Pentapetalae</taxon>
        <taxon>rosids</taxon>
        <taxon>malvids</taxon>
        <taxon>Brassicales</taxon>
        <taxon>Brassicaceae</taxon>
        <taxon>Camelineae</taxon>
        <taxon>Camelina</taxon>
    </lineage>
</organism>
<feature type="region of interest" description="Disordered" evidence="6">
    <location>
        <begin position="888"/>
        <end position="923"/>
    </location>
</feature>
<dbReference type="RefSeq" id="XP_010499259.1">
    <property type="nucleotide sequence ID" value="XM_010500957.2"/>
</dbReference>
<dbReference type="InterPro" id="IPR045144">
    <property type="entry name" value="TAF4"/>
</dbReference>
<evidence type="ECO:0000313" key="9">
    <source>
        <dbReference type="RefSeq" id="XP_010499259.1"/>
    </source>
</evidence>
<keyword evidence="8" id="KW-1185">Reference proteome</keyword>
<gene>
    <name evidence="9" type="primary">LOC104776823</name>
</gene>